<accession>A0A504YQN9</accession>
<keyword evidence="1" id="KW-0732">Signal</keyword>
<evidence type="ECO:0000256" key="1">
    <source>
        <dbReference type="SAM" id="SignalP"/>
    </source>
</evidence>
<name>A0A504YQN9_FASGI</name>
<reference evidence="2 3" key="1">
    <citation type="submission" date="2019-04" db="EMBL/GenBank/DDBJ databases">
        <title>Annotation for the trematode Fasciola gigantica.</title>
        <authorList>
            <person name="Choi Y.-J."/>
        </authorList>
    </citation>
    <scope>NUCLEOTIDE SEQUENCE [LARGE SCALE GENOMIC DNA]</scope>
    <source>
        <strain evidence="2">Uganda_cow_1</strain>
    </source>
</reference>
<feature type="chain" id="PRO_5021266738" evidence="1">
    <location>
        <begin position="24"/>
        <end position="75"/>
    </location>
</feature>
<sequence>MISRVGFAWIFLILMGFELVVQSQPVEEGLSERQFLLNCVDQCFPSRSRYQLMQCVVDCSEQRSKRAKFFMLGRK</sequence>
<comment type="caution">
    <text evidence="2">The sequence shown here is derived from an EMBL/GenBank/DDBJ whole genome shotgun (WGS) entry which is preliminary data.</text>
</comment>
<dbReference type="AlphaFoldDB" id="A0A504YQN9"/>
<feature type="signal peptide" evidence="1">
    <location>
        <begin position="1"/>
        <end position="23"/>
    </location>
</feature>
<gene>
    <name evidence="2" type="ORF">FGIG_07785</name>
</gene>
<dbReference type="Proteomes" id="UP000316759">
    <property type="component" value="Unassembled WGS sequence"/>
</dbReference>
<protein>
    <submittedName>
        <fullName evidence="2">Uncharacterized protein</fullName>
    </submittedName>
</protein>
<evidence type="ECO:0000313" key="3">
    <source>
        <dbReference type="Proteomes" id="UP000316759"/>
    </source>
</evidence>
<organism evidence="2 3">
    <name type="scientific">Fasciola gigantica</name>
    <name type="common">Giant liver fluke</name>
    <dbReference type="NCBI Taxonomy" id="46835"/>
    <lineage>
        <taxon>Eukaryota</taxon>
        <taxon>Metazoa</taxon>
        <taxon>Spiralia</taxon>
        <taxon>Lophotrochozoa</taxon>
        <taxon>Platyhelminthes</taxon>
        <taxon>Trematoda</taxon>
        <taxon>Digenea</taxon>
        <taxon>Plagiorchiida</taxon>
        <taxon>Echinostomata</taxon>
        <taxon>Echinostomatoidea</taxon>
        <taxon>Fasciolidae</taxon>
        <taxon>Fasciola</taxon>
    </lineage>
</organism>
<proteinExistence type="predicted"/>
<keyword evidence="3" id="KW-1185">Reference proteome</keyword>
<evidence type="ECO:0000313" key="2">
    <source>
        <dbReference type="EMBL" id="TPP60257.1"/>
    </source>
</evidence>
<dbReference type="EMBL" id="SUNJ01009663">
    <property type="protein sequence ID" value="TPP60257.1"/>
    <property type="molecule type" value="Genomic_DNA"/>
</dbReference>